<dbReference type="NCBIfam" id="TIGR02224">
    <property type="entry name" value="recomb_XerC"/>
    <property type="match status" value="1"/>
</dbReference>
<comment type="function">
    <text evidence="11">Site-specific tyrosine recombinase, which acts by catalyzing the cutting and rejoining of the recombining DNA molecules. The XerC-XerD complex is essential to convert dimers of the bacterial chromosome into monomers to permit their segregation at cell division. It also contributes to the segregational stability of plasmids.</text>
</comment>
<dbReference type="InterPro" id="IPR010998">
    <property type="entry name" value="Integrase_recombinase_N"/>
</dbReference>
<dbReference type="InterPro" id="IPR002104">
    <property type="entry name" value="Integrase_catalytic"/>
</dbReference>
<dbReference type="HAMAP" id="MF_01808">
    <property type="entry name" value="Recomb_XerC_XerD"/>
    <property type="match status" value="1"/>
</dbReference>
<evidence type="ECO:0000256" key="3">
    <source>
        <dbReference type="ARBA" id="ARBA00015804"/>
    </source>
</evidence>
<accession>A0ABT7SNK0</accession>
<feature type="active site" evidence="11">
    <location>
        <position position="170"/>
    </location>
</feature>
<dbReference type="InterPro" id="IPR050090">
    <property type="entry name" value="Tyrosine_recombinase_XerCD"/>
</dbReference>
<keyword evidence="10 11" id="KW-0131">Cell cycle</keyword>
<sequence length="295" mass="33778">MQVQVEQFLNALIAQRQLSAHTHSAYQSDLNQLLAWLQQQAITDWQHLEPMHVRAWMAELYRSGHAVRSITRKLSALRSFYQYLIVEGMAKNNPAQGIRPPRGEKRLPKTLDVDRVDQFLEQLPQQTPLDKRDRAILELLYSSGLRLAELVGLDLPDLDLEQGLVRVLGKGNKERILPVGRQARVALQNWLDVREQLTKDAAAVFVGARGQRINPSVVREQIRRAGNLELGQHVHPHMLRHSFASHVLESSQDLRAVQEMLGHANISTTQIYTHLNFQHLAQVYDQAHPRAKRKK</sequence>
<proteinExistence type="inferred from homology"/>
<feature type="active site" evidence="11">
    <location>
        <position position="146"/>
    </location>
</feature>
<dbReference type="Pfam" id="PF02899">
    <property type="entry name" value="Phage_int_SAM_1"/>
    <property type="match status" value="1"/>
</dbReference>
<evidence type="ECO:0000256" key="8">
    <source>
        <dbReference type="ARBA" id="ARBA00023125"/>
    </source>
</evidence>
<dbReference type="InterPro" id="IPR013762">
    <property type="entry name" value="Integrase-like_cat_sf"/>
</dbReference>
<dbReference type="PANTHER" id="PTHR30349:SF81">
    <property type="entry name" value="TYROSINE RECOMBINASE XERC"/>
    <property type="match status" value="1"/>
</dbReference>
<comment type="subunit">
    <text evidence="11">Forms a cyclic heterotetrameric complex composed of two molecules of XerC and two molecules of XerD.</text>
</comment>
<evidence type="ECO:0000313" key="14">
    <source>
        <dbReference type="EMBL" id="MDM7857769.1"/>
    </source>
</evidence>
<keyword evidence="9 11" id="KW-0233">DNA recombination</keyword>
<dbReference type="Gene3D" id="1.10.150.130">
    <property type="match status" value="1"/>
</dbReference>
<dbReference type="PANTHER" id="PTHR30349">
    <property type="entry name" value="PHAGE INTEGRASE-RELATED"/>
    <property type="match status" value="1"/>
</dbReference>
<feature type="active site" evidence="11">
    <location>
        <position position="263"/>
    </location>
</feature>
<feature type="active site" evidence="11">
    <location>
        <position position="237"/>
    </location>
</feature>
<keyword evidence="4 11" id="KW-0963">Cytoplasm</keyword>
<dbReference type="PROSITE" id="PS51898">
    <property type="entry name" value="TYR_RECOMBINASE"/>
    <property type="match status" value="1"/>
</dbReference>
<reference evidence="14 15" key="1">
    <citation type="submission" date="2023-06" db="EMBL/GenBank/DDBJ databases">
        <title>Thiopseudomonas sp. CY1220 draft genome sequence.</title>
        <authorList>
            <person name="Zhao G."/>
            <person name="An M."/>
        </authorList>
    </citation>
    <scope>NUCLEOTIDE SEQUENCE [LARGE SCALE GENOMIC DNA]</scope>
    <source>
        <strain evidence="14 15">CY1220</strain>
    </source>
</reference>
<dbReference type="RefSeq" id="WP_289410430.1">
    <property type="nucleotide sequence ID" value="NZ_JAUCDY010000005.1"/>
</dbReference>
<comment type="similarity">
    <text evidence="2 11">Belongs to the 'phage' integrase family. XerC subfamily.</text>
</comment>
<dbReference type="Pfam" id="PF00589">
    <property type="entry name" value="Phage_integrase"/>
    <property type="match status" value="1"/>
</dbReference>
<feature type="domain" description="Tyr recombinase" evidence="12">
    <location>
        <begin position="106"/>
        <end position="285"/>
    </location>
</feature>
<dbReference type="Proteomes" id="UP001241056">
    <property type="component" value="Unassembled WGS sequence"/>
</dbReference>
<feature type="active site" evidence="11">
    <location>
        <position position="240"/>
    </location>
</feature>
<dbReference type="InterPro" id="IPR011931">
    <property type="entry name" value="Recomb_XerC"/>
</dbReference>
<evidence type="ECO:0000256" key="10">
    <source>
        <dbReference type="ARBA" id="ARBA00023306"/>
    </source>
</evidence>
<dbReference type="InterPro" id="IPR004107">
    <property type="entry name" value="Integrase_SAM-like_N"/>
</dbReference>
<keyword evidence="7 11" id="KW-0229">DNA integration</keyword>
<evidence type="ECO:0000256" key="9">
    <source>
        <dbReference type="ARBA" id="ARBA00023172"/>
    </source>
</evidence>
<dbReference type="NCBIfam" id="NF001399">
    <property type="entry name" value="PRK00283.1"/>
    <property type="match status" value="1"/>
</dbReference>
<keyword evidence="15" id="KW-1185">Reference proteome</keyword>
<evidence type="ECO:0000256" key="2">
    <source>
        <dbReference type="ARBA" id="ARBA00006657"/>
    </source>
</evidence>
<dbReference type="SUPFAM" id="SSF56349">
    <property type="entry name" value="DNA breaking-rejoining enzymes"/>
    <property type="match status" value="1"/>
</dbReference>
<dbReference type="InterPro" id="IPR011010">
    <property type="entry name" value="DNA_brk_join_enz"/>
</dbReference>
<evidence type="ECO:0000256" key="5">
    <source>
        <dbReference type="ARBA" id="ARBA00022618"/>
    </source>
</evidence>
<comment type="subcellular location">
    <subcellularLocation>
        <location evidence="1 11">Cytoplasm</location>
    </subcellularLocation>
</comment>
<dbReference type="EMBL" id="JAUCDY010000005">
    <property type="protein sequence ID" value="MDM7857769.1"/>
    <property type="molecule type" value="Genomic_DNA"/>
</dbReference>
<dbReference type="InterPro" id="IPR044068">
    <property type="entry name" value="CB"/>
</dbReference>
<evidence type="ECO:0000256" key="6">
    <source>
        <dbReference type="ARBA" id="ARBA00022829"/>
    </source>
</evidence>
<dbReference type="Gene3D" id="1.10.443.10">
    <property type="entry name" value="Intergrase catalytic core"/>
    <property type="match status" value="1"/>
</dbReference>
<comment type="caution">
    <text evidence="14">The sequence shown here is derived from an EMBL/GenBank/DDBJ whole genome shotgun (WGS) entry which is preliminary data.</text>
</comment>
<protein>
    <recommendedName>
        <fullName evidence="3 11">Tyrosine recombinase XerC</fullName>
    </recommendedName>
</protein>
<evidence type="ECO:0000256" key="11">
    <source>
        <dbReference type="HAMAP-Rule" id="MF_01808"/>
    </source>
</evidence>
<feature type="domain" description="Core-binding (CB)" evidence="13">
    <location>
        <begin position="1"/>
        <end position="85"/>
    </location>
</feature>
<evidence type="ECO:0000256" key="1">
    <source>
        <dbReference type="ARBA" id="ARBA00004496"/>
    </source>
</evidence>
<keyword evidence="5 11" id="KW-0132">Cell division</keyword>
<name>A0ABT7SNK0_9GAMM</name>
<evidence type="ECO:0000259" key="12">
    <source>
        <dbReference type="PROSITE" id="PS51898"/>
    </source>
</evidence>
<keyword evidence="6 11" id="KW-0159">Chromosome partition</keyword>
<organism evidence="14 15">
    <name type="scientific">Thiopseudomonas acetoxidans</name>
    <dbReference type="NCBI Taxonomy" id="3041622"/>
    <lineage>
        <taxon>Bacteria</taxon>
        <taxon>Pseudomonadati</taxon>
        <taxon>Pseudomonadota</taxon>
        <taxon>Gammaproteobacteria</taxon>
        <taxon>Pseudomonadales</taxon>
        <taxon>Pseudomonadaceae</taxon>
        <taxon>Thiopseudomonas</taxon>
    </lineage>
</organism>
<keyword evidence="8 11" id="KW-0238">DNA-binding</keyword>
<evidence type="ECO:0000259" key="13">
    <source>
        <dbReference type="PROSITE" id="PS51900"/>
    </source>
</evidence>
<dbReference type="PROSITE" id="PS51900">
    <property type="entry name" value="CB"/>
    <property type="match status" value="1"/>
</dbReference>
<evidence type="ECO:0000256" key="7">
    <source>
        <dbReference type="ARBA" id="ARBA00022908"/>
    </source>
</evidence>
<dbReference type="InterPro" id="IPR023009">
    <property type="entry name" value="Tyrosine_recombinase_XerC/XerD"/>
</dbReference>
<evidence type="ECO:0000256" key="4">
    <source>
        <dbReference type="ARBA" id="ARBA00022490"/>
    </source>
</evidence>
<dbReference type="CDD" id="cd00798">
    <property type="entry name" value="INT_XerDC_C"/>
    <property type="match status" value="1"/>
</dbReference>
<evidence type="ECO:0000313" key="15">
    <source>
        <dbReference type="Proteomes" id="UP001241056"/>
    </source>
</evidence>
<feature type="active site" description="O-(3'-phospho-DNA)-tyrosine intermediate" evidence="11">
    <location>
        <position position="272"/>
    </location>
</feature>
<gene>
    <name evidence="11 14" type="primary">xerC</name>
    <name evidence="14" type="ORF">QEZ41_05690</name>
</gene>